<dbReference type="GO" id="GO:0005774">
    <property type="term" value="C:vacuolar membrane"/>
    <property type="evidence" value="ECO:0007669"/>
    <property type="project" value="UniProtKB-ARBA"/>
</dbReference>
<evidence type="ECO:0000256" key="3">
    <source>
        <dbReference type="ARBA" id="ARBA00005189"/>
    </source>
</evidence>
<reference evidence="14" key="3">
    <citation type="submission" date="2023-05" db="EMBL/GenBank/DDBJ databases">
        <authorList>
            <person name="Smith C.H."/>
        </authorList>
    </citation>
    <scope>NUCLEOTIDE SEQUENCE</scope>
    <source>
        <strain evidence="14">CHS0354</strain>
        <tissue evidence="14">Mantle</tissue>
    </source>
</reference>
<dbReference type="EC" id="3.2.1.45" evidence="5 10"/>
<keyword evidence="8 10" id="KW-0746">Sphingolipid metabolism</keyword>
<dbReference type="GO" id="GO:0030163">
    <property type="term" value="P:protein catabolic process"/>
    <property type="evidence" value="ECO:0007669"/>
    <property type="project" value="UniProtKB-ARBA"/>
</dbReference>
<evidence type="ECO:0000256" key="2">
    <source>
        <dbReference type="ARBA" id="ARBA00004991"/>
    </source>
</evidence>
<evidence type="ECO:0000256" key="9">
    <source>
        <dbReference type="ARBA" id="ARBA00023098"/>
    </source>
</evidence>
<dbReference type="GO" id="GO:0042391">
    <property type="term" value="P:regulation of membrane potential"/>
    <property type="evidence" value="ECO:0007669"/>
    <property type="project" value="UniProtKB-ARBA"/>
</dbReference>
<evidence type="ECO:0000259" key="13">
    <source>
        <dbReference type="Pfam" id="PF17189"/>
    </source>
</evidence>
<dbReference type="SUPFAM" id="SSF51011">
    <property type="entry name" value="Glycosyl hydrolase domain"/>
    <property type="match status" value="2"/>
</dbReference>
<dbReference type="GO" id="GO:0007040">
    <property type="term" value="P:lysosome organization"/>
    <property type="evidence" value="ECO:0007669"/>
    <property type="project" value="UniProtKB-ARBA"/>
</dbReference>
<evidence type="ECO:0000256" key="5">
    <source>
        <dbReference type="ARBA" id="ARBA00012658"/>
    </source>
</evidence>
<dbReference type="PANTHER" id="PTHR11069:SF23">
    <property type="entry name" value="LYSOSOMAL ACID GLUCOSYLCERAMIDASE"/>
    <property type="match status" value="1"/>
</dbReference>
<protein>
    <recommendedName>
        <fullName evidence="5 10">Glucosylceramidase</fullName>
        <ecNumber evidence="5 10">3.2.1.45</ecNumber>
    </recommendedName>
</protein>
<dbReference type="InterPro" id="IPR033452">
    <property type="entry name" value="GH30_C"/>
</dbReference>
<evidence type="ECO:0000256" key="4">
    <source>
        <dbReference type="ARBA" id="ARBA00005382"/>
    </source>
</evidence>
<evidence type="ECO:0000256" key="8">
    <source>
        <dbReference type="ARBA" id="ARBA00022919"/>
    </source>
</evidence>
<dbReference type="GO" id="GO:0006914">
    <property type="term" value="P:autophagy"/>
    <property type="evidence" value="ECO:0007669"/>
    <property type="project" value="UniProtKB-ARBA"/>
</dbReference>
<sequence>MNLVLFSKRLLWGIYILKLIYEEVCCEQVPCAARSYGQSSVICVCNATYCDTVEPESRLTQGYANMFISTLAGQRLEKSVINFTQQPSKTAQVTLEVKPQIMYQTMLGFGGAFTDATGINILTLSLPAQYHLIQSYFGRSGLEYTLGRIPMASCDFSTHTYSYDDNPGDLDLVNFSLTMEDIKYKIPIIQKAQSVNRQKILLFGSPWSAPAWMKTNQNMTGYGTLIGNPGGPYYKAWAKYFVRFLEEYRKHNITLWGLTAQNEPTDGYIHNFPFQAMGWYPDQQKDFIALDLGPALKAGGFSDVRLMILDDTRLNLPYWAEKVFSQESSASMYVSGIAVHWYEDFIAPTLSLDVTHKEYPDKFILATEACITSNFPSKVSLGNWENAEKYTHSIIEDARHWVTGWSDWNMALDMEGGPNWVNNFVDSPVIVNAKADEFYKQPMFYAMGHFSKFIIPGSQRIEMPQVTSLEGFESIAFQRPDGSLAVVILNRGTSPVLTAIHDPVVGYLTQTVPPRSLITFTWWR</sequence>
<comment type="pathway">
    <text evidence="2">Sphingolipid metabolism.</text>
</comment>
<dbReference type="FunFam" id="3.20.20.80:FF:000030">
    <property type="entry name" value="Lysosomal acid glucosylceramidase"/>
    <property type="match status" value="1"/>
</dbReference>
<evidence type="ECO:0000313" key="14">
    <source>
        <dbReference type="EMBL" id="KAK3595186.1"/>
    </source>
</evidence>
<dbReference type="EMBL" id="JAEAOA010000222">
    <property type="protein sequence ID" value="KAK3595186.1"/>
    <property type="molecule type" value="Genomic_DNA"/>
</dbReference>
<feature type="chain" id="PRO_5042198723" description="Glucosylceramidase" evidence="11">
    <location>
        <begin position="27"/>
        <end position="524"/>
    </location>
</feature>
<dbReference type="GO" id="GO:0051246">
    <property type="term" value="P:regulation of protein metabolic process"/>
    <property type="evidence" value="ECO:0007669"/>
    <property type="project" value="UniProtKB-ARBA"/>
</dbReference>
<evidence type="ECO:0000256" key="6">
    <source>
        <dbReference type="ARBA" id="ARBA00022729"/>
    </source>
</evidence>
<dbReference type="GO" id="GO:0016758">
    <property type="term" value="F:hexosyltransferase activity"/>
    <property type="evidence" value="ECO:0007669"/>
    <property type="project" value="UniProtKB-ARBA"/>
</dbReference>
<feature type="signal peptide" evidence="11">
    <location>
        <begin position="1"/>
        <end position="26"/>
    </location>
</feature>
<keyword evidence="15" id="KW-1185">Reference proteome</keyword>
<comment type="catalytic activity">
    <reaction evidence="1">
        <text>a beta-D-glucosyl-(1&lt;-&gt;1')-N-acylsphing-4-enine + H2O = an N-acylsphing-4-enine + D-glucose</text>
        <dbReference type="Rhea" id="RHEA:13269"/>
        <dbReference type="ChEBI" id="CHEBI:4167"/>
        <dbReference type="ChEBI" id="CHEBI:15377"/>
        <dbReference type="ChEBI" id="CHEBI:22801"/>
        <dbReference type="ChEBI" id="CHEBI:52639"/>
        <dbReference type="EC" id="3.2.1.45"/>
    </reaction>
    <physiologicalReaction direction="left-to-right" evidence="1">
        <dbReference type="Rhea" id="RHEA:13270"/>
    </physiologicalReaction>
</comment>
<dbReference type="InterPro" id="IPR017853">
    <property type="entry name" value="GH"/>
</dbReference>
<dbReference type="Gene3D" id="2.60.40.1180">
    <property type="entry name" value="Golgi alpha-mannosidase II"/>
    <property type="match status" value="1"/>
</dbReference>
<dbReference type="Pfam" id="PF02055">
    <property type="entry name" value="Glyco_hydro_30"/>
    <property type="match status" value="1"/>
</dbReference>
<dbReference type="InterPro" id="IPR001139">
    <property type="entry name" value="Glyco_hydro_30"/>
</dbReference>
<evidence type="ECO:0000313" key="15">
    <source>
        <dbReference type="Proteomes" id="UP001195483"/>
    </source>
</evidence>
<dbReference type="Proteomes" id="UP001195483">
    <property type="component" value="Unassembled WGS sequence"/>
</dbReference>
<dbReference type="PANTHER" id="PTHR11069">
    <property type="entry name" value="GLUCOSYLCERAMIDASE"/>
    <property type="match status" value="1"/>
</dbReference>
<dbReference type="GO" id="GO:0032006">
    <property type="term" value="P:regulation of TOR signaling"/>
    <property type="evidence" value="ECO:0007669"/>
    <property type="project" value="UniProtKB-ARBA"/>
</dbReference>
<dbReference type="Gene3D" id="3.20.20.80">
    <property type="entry name" value="Glycosidases"/>
    <property type="match status" value="1"/>
</dbReference>
<comment type="similarity">
    <text evidence="4 10">Belongs to the glycosyl hydrolase 30 family.</text>
</comment>
<dbReference type="GO" id="GO:0016241">
    <property type="term" value="P:regulation of macroautophagy"/>
    <property type="evidence" value="ECO:0007669"/>
    <property type="project" value="UniProtKB-ARBA"/>
</dbReference>
<keyword evidence="9 10" id="KW-0443">Lipid metabolism</keyword>
<evidence type="ECO:0000256" key="7">
    <source>
        <dbReference type="ARBA" id="ARBA00022801"/>
    </source>
</evidence>
<feature type="domain" description="Glycosyl hydrolase family 30 TIM-barrel" evidence="12">
    <location>
        <begin position="108"/>
        <end position="454"/>
    </location>
</feature>
<gene>
    <name evidence="14" type="ORF">CHS0354_002793</name>
</gene>
<evidence type="ECO:0000256" key="10">
    <source>
        <dbReference type="RuleBase" id="RU361188"/>
    </source>
</evidence>
<dbReference type="PRINTS" id="PR00843">
    <property type="entry name" value="GLHYDRLASE30"/>
</dbReference>
<evidence type="ECO:0000256" key="1">
    <source>
        <dbReference type="ARBA" id="ARBA00001013"/>
    </source>
</evidence>
<comment type="pathway">
    <text evidence="3">Lipid metabolism.</text>
</comment>
<reference evidence="14" key="1">
    <citation type="journal article" date="2021" name="Genome Biol. Evol.">
        <title>A High-Quality Reference Genome for a Parasitic Bivalve with Doubly Uniparental Inheritance (Bivalvia: Unionida).</title>
        <authorList>
            <person name="Smith C.H."/>
        </authorList>
    </citation>
    <scope>NUCLEOTIDE SEQUENCE</scope>
    <source>
        <strain evidence="14">CHS0354</strain>
    </source>
</reference>
<organism evidence="14 15">
    <name type="scientific">Potamilus streckersoni</name>
    <dbReference type="NCBI Taxonomy" id="2493646"/>
    <lineage>
        <taxon>Eukaryota</taxon>
        <taxon>Metazoa</taxon>
        <taxon>Spiralia</taxon>
        <taxon>Lophotrochozoa</taxon>
        <taxon>Mollusca</taxon>
        <taxon>Bivalvia</taxon>
        <taxon>Autobranchia</taxon>
        <taxon>Heteroconchia</taxon>
        <taxon>Palaeoheterodonta</taxon>
        <taxon>Unionida</taxon>
        <taxon>Unionoidea</taxon>
        <taxon>Unionidae</taxon>
        <taxon>Ambleminae</taxon>
        <taxon>Lampsilini</taxon>
        <taxon>Potamilus</taxon>
    </lineage>
</organism>
<dbReference type="GO" id="GO:0005764">
    <property type="term" value="C:lysosome"/>
    <property type="evidence" value="ECO:0007669"/>
    <property type="project" value="UniProtKB-ARBA"/>
</dbReference>
<dbReference type="GO" id="GO:0005102">
    <property type="term" value="F:signaling receptor binding"/>
    <property type="evidence" value="ECO:0007669"/>
    <property type="project" value="UniProtKB-ARBA"/>
</dbReference>
<dbReference type="GO" id="GO:0010605">
    <property type="term" value="P:negative regulation of macromolecule metabolic process"/>
    <property type="evidence" value="ECO:0007669"/>
    <property type="project" value="UniProtKB-ARBA"/>
</dbReference>
<comment type="caution">
    <text evidence="14">The sequence shown here is derived from an EMBL/GenBank/DDBJ whole genome shotgun (WGS) entry which is preliminary data.</text>
</comment>
<dbReference type="Pfam" id="PF17189">
    <property type="entry name" value="Glyco_hydro_30C"/>
    <property type="match status" value="1"/>
</dbReference>
<reference evidence="14" key="2">
    <citation type="journal article" date="2021" name="Genome Biol. Evol.">
        <title>Developing a high-quality reference genome for a parasitic bivalve with doubly uniparental inheritance (Bivalvia: Unionida).</title>
        <authorList>
            <person name="Smith C.H."/>
        </authorList>
    </citation>
    <scope>NUCLEOTIDE SEQUENCE</scope>
    <source>
        <strain evidence="14">CHS0354</strain>
        <tissue evidence="14">Mantle</tissue>
    </source>
</reference>
<dbReference type="GO" id="GO:0004348">
    <property type="term" value="F:glucosylceramidase activity"/>
    <property type="evidence" value="ECO:0007669"/>
    <property type="project" value="UniProtKB-EC"/>
</dbReference>
<keyword evidence="7 10" id="KW-0378">Hydrolase</keyword>
<dbReference type="InterPro" id="IPR033453">
    <property type="entry name" value="Glyco_hydro_30_TIM-barrel"/>
</dbReference>
<keyword evidence="10" id="KW-0326">Glycosidase</keyword>
<dbReference type="GO" id="GO:0008202">
    <property type="term" value="P:steroid metabolic process"/>
    <property type="evidence" value="ECO:0007669"/>
    <property type="project" value="UniProtKB-ARBA"/>
</dbReference>
<dbReference type="SUPFAM" id="SSF51445">
    <property type="entry name" value="(Trans)glycosidases"/>
    <property type="match status" value="1"/>
</dbReference>
<dbReference type="GO" id="GO:0006680">
    <property type="term" value="P:glucosylceramide catabolic process"/>
    <property type="evidence" value="ECO:0007669"/>
    <property type="project" value="UniProtKB-ARBA"/>
</dbReference>
<dbReference type="GO" id="GO:0006066">
    <property type="term" value="P:alcohol metabolic process"/>
    <property type="evidence" value="ECO:0007669"/>
    <property type="project" value="UniProtKB-ARBA"/>
</dbReference>
<name>A0AAE0VYV0_9BIVA</name>
<accession>A0AAE0VYV0</accession>
<evidence type="ECO:0000259" key="12">
    <source>
        <dbReference type="Pfam" id="PF02055"/>
    </source>
</evidence>
<keyword evidence="6 11" id="KW-0732">Signal</keyword>
<evidence type="ECO:0000256" key="11">
    <source>
        <dbReference type="SAM" id="SignalP"/>
    </source>
</evidence>
<dbReference type="AlphaFoldDB" id="A0AAE0VYV0"/>
<proteinExistence type="inferred from homology"/>
<dbReference type="InterPro" id="IPR013780">
    <property type="entry name" value="Glyco_hydro_b"/>
</dbReference>
<feature type="domain" description="Glycosyl hydrolase family 30 beta sandwich" evidence="13">
    <location>
        <begin position="457"/>
        <end position="520"/>
    </location>
</feature>